<dbReference type="EMBL" id="MF766039">
    <property type="protein sequence ID" value="AWH90178.1"/>
    <property type="molecule type" value="Genomic_RNA"/>
</dbReference>
<dbReference type="Proteomes" id="UP000679074">
    <property type="component" value="Genome"/>
</dbReference>
<dbReference type="EMBL" id="MF766041">
    <property type="protein sequence ID" value="AWH90180.1"/>
    <property type="molecule type" value="Genomic_RNA"/>
</dbReference>
<protein>
    <submittedName>
        <fullName evidence="4">Movement protein</fullName>
    </submittedName>
</protein>
<proteinExistence type="predicted"/>
<evidence type="ECO:0000313" key="5">
    <source>
        <dbReference type="EMBL" id="AWH90181.1"/>
    </source>
</evidence>
<evidence type="ECO:0000313" key="2">
    <source>
        <dbReference type="EMBL" id="AWH90178.1"/>
    </source>
</evidence>
<dbReference type="GeneID" id="80550509"/>
<dbReference type="RefSeq" id="YP_010840062.1">
    <property type="nucleotide sequence ID" value="NC_078377.1"/>
</dbReference>
<dbReference type="SMR" id="A0A2S1R3A1"/>
<sequence>MKFITFYKFLFTSAFFSFALPATDGVSIEDSTVVKHDVSKWDDPENNNIEFNEFIVNGLAATNVKKDIEVNPKTQVINFQFYKWITEFLKAIQGVRKVRLASILIHYKPHTDKCTGTVAYALVDQRFENDGMKAQKKTPKGEKKSETYNVVGQVKHLVPIKCDEESVIQFSMNHFVTVRDLKKVKLIQIVSGVDMTQGTLATISIGWKTITGDATVYKHYPAQLYTFPRLDMPELSGASSTEVFGRLARLAKNRRNKEAEMLKGLQNMVDAQHIMSNDLELDLKNDITGLEDEIKRHQDEIQKIDKVLPGKKKVDELKRHLSELEKIKKEKLEELKGTPSGEIEKLDIHQYERKEDEAQNWDAVTI</sequence>
<dbReference type="Pfam" id="PF16505">
    <property type="entry name" value="Emaravirus_P4"/>
    <property type="match status" value="1"/>
</dbReference>
<dbReference type="EMBL" id="MF766040">
    <property type="protein sequence ID" value="AWH90179.1"/>
    <property type="molecule type" value="Genomic_RNA"/>
</dbReference>
<evidence type="ECO:0000256" key="1">
    <source>
        <dbReference type="SAM" id="Coils"/>
    </source>
</evidence>
<dbReference type="EMBL" id="MF766042">
    <property type="protein sequence ID" value="AWH90181.1"/>
    <property type="molecule type" value="Genomic_RNA"/>
</dbReference>
<reference evidence="4" key="1">
    <citation type="journal article" date="2018" name="Plant Dis.">
        <title>First report of an emaravirus associated with witches broom disease and eriophyid mite infestations of the blue palo verde tree in Arizona.</title>
        <authorList>
            <person name="Ilyas M."/>
            <person name="Avelar U."/>
            <person name="Schuch U.K."/>
            <person name="Brown J.K."/>
        </authorList>
    </citation>
    <scope>NUCLEOTIDE SEQUENCE</scope>
    <source>
        <strain evidence="2">P3</strain>
        <strain evidence="3">P4</strain>
        <strain evidence="4">P5</strain>
        <strain evidence="5">P8</strain>
        <strain evidence="6">P9</strain>
    </source>
</reference>
<accession>A0A2S1R3A1</accession>
<evidence type="ECO:0000313" key="4">
    <source>
        <dbReference type="EMBL" id="AWH90180.1"/>
    </source>
</evidence>
<evidence type="ECO:0000313" key="3">
    <source>
        <dbReference type="EMBL" id="AWH90179.1"/>
    </source>
</evidence>
<dbReference type="EMBL" id="MF766043">
    <property type="protein sequence ID" value="AWH90182.1"/>
    <property type="molecule type" value="Genomic_RNA"/>
</dbReference>
<evidence type="ECO:0000313" key="7">
    <source>
        <dbReference type="Proteomes" id="UP000679074"/>
    </source>
</evidence>
<evidence type="ECO:0000313" key="6">
    <source>
        <dbReference type="EMBL" id="AWH90182.1"/>
    </source>
</evidence>
<dbReference type="InterPro" id="IPR032434">
    <property type="entry name" value="Emaravirus_P4"/>
</dbReference>
<name>A0A2S1R3A1_9VIRU</name>
<keyword evidence="1" id="KW-0175">Coiled coil</keyword>
<organism evidence="4">
    <name type="scientific">Palo verde broom virus</name>
    <dbReference type="NCBI Taxonomy" id="2175800"/>
    <lineage>
        <taxon>Viruses</taxon>
        <taxon>Riboviria</taxon>
        <taxon>Orthornavirae</taxon>
        <taxon>Negarnaviricota</taxon>
        <taxon>Polyploviricotina</taxon>
        <taxon>Bunyaviricetes</taxon>
        <taxon>Elliovirales</taxon>
        <taxon>Fimoviridae</taxon>
        <taxon>Emaravirus</taxon>
        <taxon>Emaravirus parkinsoniae</taxon>
    </lineage>
</organism>
<feature type="coiled-coil region" evidence="1">
    <location>
        <begin position="280"/>
        <end position="334"/>
    </location>
</feature>
<keyword evidence="7" id="KW-1185">Reference proteome</keyword>
<dbReference type="KEGG" id="vg:80550509"/>